<name>A0A8H4UGI7_9HYPO</name>
<keyword evidence="2" id="KW-1185">Reference proteome</keyword>
<evidence type="ECO:0000313" key="2">
    <source>
        <dbReference type="Proteomes" id="UP000635477"/>
    </source>
</evidence>
<evidence type="ECO:0000313" key="1">
    <source>
        <dbReference type="EMBL" id="KAF4976144.1"/>
    </source>
</evidence>
<comment type="caution">
    <text evidence="1">The sequence shown here is derived from an EMBL/GenBank/DDBJ whole genome shotgun (WGS) entry which is preliminary data.</text>
</comment>
<reference evidence="1" key="2">
    <citation type="submission" date="2020-05" db="EMBL/GenBank/DDBJ databases">
        <authorList>
            <person name="Kim H.-S."/>
            <person name="Proctor R.H."/>
            <person name="Brown D.W."/>
        </authorList>
    </citation>
    <scope>NUCLEOTIDE SEQUENCE</scope>
    <source>
        <strain evidence="1">NRRL 22465</strain>
    </source>
</reference>
<dbReference type="Proteomes" id="UP000635477">
    <property type="component" value="Unassembled WGS sequence"/>
</dbReference>
<dbReference type="AlphaFoldDB" id="A0A8H4UGI7"/>
<reference evidence="1" key="1">
    <citation type="journal article" date="2020" name="BMC Genomics">
        <title>Correction to: Identification and distribution of gene clusters required for synthesis of sphingolipid metabolism inhibitors in diverse species of the filamentous fungus Fusarium.</title>
        <authorList>
            <person name="Kim H.S."/>
            <person name="Lohmar J.M."/>
            <person name="Busman M."/>
            <person name="Brown D.W."/>
            <person name="Naumann T.A."/>
            <person name="Divon H.H."/>
            <person name="Lysoe E."/>
            <person name="Uhlig S."/>
            <person name="Proctor R.H."/>
        </authorList>
    </citation>
    <scope>NUCLEOTIDE SEQUENCE</scope>
    <source>
        <strain evidence="1">NRRL 22465</strain>
    </source>
</reference>
<accession>A0A8H4UGI7</accession>
<gene>
    <name evidence="1" type="ORF">FZEAL_7163</name>
</gene>
<protein>
    <submittedName>
        <fullName evidence="1">Uncharacterized protein</fullName>
    </submittedName>
</protein>
<organism evidence="1 2">
    <name type="scientific">Fusarium zealandicum</name>
    <dbReference type="NCBI Taxonomy" id="1053134"/>
    <lineage>
        <taxon>Eukaryota</taxon>
        <taxon>Fungi</taxon>
        <taxon>Dikarya</taxon>
        <taxon>Ascomycota</taxon>
        <taxon>Pezizomycotina</taxon>
        <taxon>Sordariomycetes</taxon>
        <taxon>Hypocreomycetidae</taxon>
        <taxon>Hypocreales</taxon>
        <taxon>Nectriaceae</taxon>
        <taxon>Fusarium</taxon>
        <taxon>Fusarium staphyleae species complex</taxon>
    </lineage>
</organism>
<dbReference type="EMBL" id="JABEYC010000566">
    <property type="protein sequence ID" value="KAF4976144.1"/>
    <property type="molecule type" value="Genomic_DNA"/>
</dbReference>
<sequence>MSNSAQLAKSRARNDTQDIVRVSRSPFSVLSPYLITGFSIGGDPTVPDLDVSREENSGYESNYLKAPSLHSLPEEMPSLIRKELQIIFFEETALHLRHQDTYKTWWRRDGTMTCVRRRHLPARGIAPRDVIQFLNKEILVYFESISVDADDGAKIARYIYREWLRLHHGRPPFQRDGFFAKAVQISDKGPRNLQQLSTFHKGLCQQLSTHLDDLVDFYPSTWSKAVKPPFFEPVPSRKIQSWRDHGYIMRHLFRALYMVVDSQALAEPAEPGPARQDHDKWIFYHEGVSERSLARCTVLLVKTGDEAHLDAPISFLPLFDAGLASHVDRQDYSGAFEETAVRVKLDVAVRFVRDLLRKEEEALDDIGRAAQELRDEQETFCKAWVDKVMTHSHEVGLDNNGYAWVALRRALARMNSEAFDQDQVHPLWESLRIWM</sequence>
<dbReference type="OrthoDB" id="5235440at2759"/>
<proteinExistence type="predicted"/>